<feature type="compositionally biased region" description="Basic and acidic residues" evidence="1">
    <location>
        <begin position="164"/>
        <end position="173"/>
    </location>
</feature>
<name>A0A846HD02_9CYAN</name>
<evidence type="ECO:0000313" key="3">
    <source>
        <dbReference type="EMBL" id="NEU75282.1"/>
    </source>
</evidence>
<accession>A0A846HD02</accession>
<reference evidence="3 4" key="1">
    <citation type="journal article" date="2015" name="Genome Announc.">
        <title>Draft Genome Sequence of Cyanobacterium Hassallia byssoidea Strain VB512170, Isolated from Monuments in India.</title>
        <authorList>
            <person name="Singh D."/>
            <person name="Chandrababunaidu M.M."/>
            <person name="Panda A."/>
            <person name="Sen D."/>
            <person name="Bhattacharyya S."/>
            <person name="Adhikary S.P."/>
            <person name="Tripathy S."/>
        </authorList>
    </citation>
    <scope>NUCLEOTIDE SEQUENCE [LARGE SCALE GENOMIC DNA]</scope>
    <source>
        <strain evidence="3 4">VB512170</strain>
    </source>
</reference>
<dbReference type="Proteomes" id="UP000031549">
    <property type="component" value="Unassembled WGS sequence"/>
</dbReference>
<evidence type="ECO:0000313" key="4">
    <source>
        <dbReference type="Proteomes" id="UP000031549"/>
    </source>
</evidence>
<feature type="domain" description="DUF3291" evidence="2">
    <location>
        <begin position="16"/>
        <end position="153"/>
    </location>
</feature>
<dbReference type="Pfam" id="PF11695">
    <property type="entry name" value="DUF3291"/>
    <property type="match status" value="1"/>
</dbReference>
<dbReference type="SUPFAM" id="SSF54909">
    <property type="entry name" value="Dimeric alpha+beta barrel"/>
    <property type="match status" value="1"/>
</dbReference>
<dbReference type="RefSeq" id="WP_052324880.1">
    <property type="nucleotide sequence ID" value="NZ_JTCM02000064.1"/>
</dbReference>
<comment type="caution">
    <text evidence="3">The sequence shown here is derived from an EMBL/GenBank/DDBJ whole genome shotgun (WGS) entry which is preliminary data.</text>
</comment>
<sequence length="173" mass="19971">MTLEKANLLQQEGYYLAQINVALMKASLEEPIMVEFATALSKVNAVADQSPGFIWRLQTSSGNATDIRTYPDPRMLVNLSVWQSVEYLKAYVYQSLHGEFFTRRRQWFKKYQGEHFAMWWIPVGCLPTVEEGKAKLEYLGLHGDSPESFTFAKPYPQPTQRHKTSLERTEESL</sequence>
<dbReference type="AlphaFoldDB" id="A0A846HD02"/>
<gene>
    <name evidence="3" type="ORF">PI95_022650</name>
</gene>
<dbReference type="EMBL" id="JTCM02000064">
    <property type="protein sequence ID" value="NEU75282.1"/>
    <property type="molecule type" value="Genomic_DNA"/>
</dbReference>
<keyword evidence="4" id="KW-1185">Reference proteome</keyword>
<feature type="region of interest" description="Disordered" evidence="1">
    <location>
        <begin position="152"/>
        <end position="173"/>
    </location>
</feature>
<organism evidence="3 4">
    <name type="scientific">Hassallia byssoidea VB512170</name>
    <dbReference type="NCBI Taxonomy" id="1304833"/>
    <lineage>
        <taxon>Bacteria</taxon>
        <taxon>Bacillati</taxon>
        <taxon>Cyanobacteriota</taxon>
        <taxon>Cyanophyceae</taxon>
        <taxon>Nostocales</taxon>
        <taxon>Tolypothrichaceae</taxon>
        <taxon>Hassallia</taxon>
    </lineage>
</organism>
<protein>
    <submittedName>
        <fullName evidence="3">DUF3291 domain-containing protein</fullName>
    </submittedName>
</protein>
<dbReference type="InterPro" id="IPR011008">
    <property type="entry name" value="Dimeric_a/b-barrel"/>
</dbReference>
<proteinExistence type="predicted"/>
<evidence type="ECO:0000256" key="1">
    <source>
        <dbReference type="SAM" id="MobiDB-lite"/>
    </source>
</evidence>
<dbReference type="InterPro" id="IPR021708">
    <property type="entry name" value="DUF3291"/>
</dbReference>
<evidence type="ECO:0000259" key="2">
    <source>
        <dbReference type="Pfam" id="PF11695"/>
    </source>
</evidence>